<reference evidence="3 4" key="1">
    <citation type="journal article" date="2016" name="Environ. Microbiol.">
        <title>Genomic resolution of a cold subsurface aquifer community provides metabolic insights for novel microbes adapted to high CO concentrations.</title>
        <authorList>
            <person name="Probst A.J."/>
            <person name="Castelle C.J."/>
            <person name="Singh A."/>
            <person name="Brown C.T."/>
            <person name="Anantharaman K."/>
            <person name="Sharon I."/>
            <person name="Hug L.A."/>
            <person name="Burstein D."/>
            <person name="Emerson J.B."/>
            <person name="Thomas B.C."/>
            <person name="Banfield J.F."/>
        </authorList>
    </citation>
    <scope>NUCLEOTIDE SEQUENCE [LARGE SCALE GENOMIC DNA]</scope>
    <source>
        <strain evidence="3">CG2_30_40_21</strain>
    </source>
</reference>
<name>A0A1J5E4X6_9BACT</name>
<keyword evidence="1" id="KW-0812">Transmembrane</keyword>
<dbReference type="STRING" id="1817895.AUJ95_06095"/>
<dbReference type="Gene3D" id="3.40.50.10140">
    <property type="entry name" value="Toll/interleukin-1 receptor homology (TIR) domain"/>
    <property type="match status" value="1"/>
</dbReference>
<evidence type="ECO:0000256" key="1">
    <source>
        <dbReference type="SAM" id="Phobius"/>
    </source>
</evidence>
<dbReference type="InterPro" id="IPR000157">
    <property type="entry name" value="TIR_dom"/>
</dbReference>
<dbReference type="Proteomes" id="UP000183085">
    <property type="component" value="Unassembled WGS sequence"/>
</dbReference>
<sequence>MYQVFISHSTQDRGLVIALANVLTKFEIKVLVAEWYLTPGEPVSKKVFDEIEKSDCIVALLTRDGMRSNWVNQEIEYALNAGKPLIPIVEKGVNVNELVALQGKEYIEYDPPQYQNALIKTASFVKSLKLNKQKQRKALLVAGGILAFFLLLSSRGEK</sequence>
<evidence type="ECO:0000259" key="2">
    <source>
        <dbReference type="PROSITE" id="PS50104"/>
    </source>
</evidence>
<dbReference type="EMBL" id="MNYI01000164">
    <property type="protein sequence ID" value="OIP39007.1"/>
    <property type="molecule type" value="Genomic_DNA"/>
</dbReference>
<organism evidence="3 4">
    <name type="scientific">Candidatus Desantisbacteria bacterium CG2_30_40_21</name>
    <dbReference type="NCBI Taxonomy" id="1817895"/>
    <lineage>
        <taxon>Bacteria</taxon>
        <taxon>Candidatus Desantisiibacteriota</taxon>
    </lineage>
</organism>
<dbReference type="SMART" id="SM00255">
    <property type="entry name" value="TIR"/>
    <property type="match status" value="1"/>
</dbReference>
<dbReference type="Pfam" id="PF13676">
    <property type="entry name" value="TIR_2"/>
    <property type="match status" value="1"/>
</dbReference>
<accession>A0A1J5E4X6</accession>
<dbReference type="GO" id="GO:0007165">
    <property type="term" value="P:signal transduction"/>
    <property type="evidence" value="ECO:0007669"/>
    <property type="project" value="InterPro"/>
</dbReference>
<dbReference type="PROSITE" id="PS50104">
    <property type="entry name" value="TIR"/>
    <property type="match status" value="1"/>
</dbReference>
<gene>
    <name evidence="3" type="ORF">AUJ95_06095</name>
</gene>
<feature type="transmembrane region" description="Helical" evidence="1">
    <location>
        <begin position="138"/>
        <end position="156"/>
    </location>
</feature>
<protein>
    <recommendedName>
        <fullName evidence="2">TIR domain-containing protein</fullName>
    </recommendedName>
</protein>
<evidence type="ECO:0000313" key="4">
    <source>
        <dbReference type="Proteomes" id="UP000183085"/>
    </source>
</evidence>
<proteinExistence type="predicted"/>
<dbReference type="AlphaFoldDB" id="A0A1J5E4X6"/>
<dbReference type="InterPro" id="IPR035897">
    <property type="entry name" value="Toll_tir_struct_dom_sf"/>
</dbReference>
<evidence type="ECO:0000313" key="3">
    <source>
        <dbReference type="EMBL" id="OIP39007.1"/>
    </source>
</evidence>
<keyword evidence="1" id="KW-0472">Membrane</keyword>
<dbReference type="SUPFAM" id="SSF52200">
    <property type="entry name" value="Toll/Interleukin receptor TIR domain"/>
    <property type="match status" value="1"/>
</dbReference>
<keyword evidence="1" id="KW-1133">Transmembrane helix</keyword>
<feature type="domain" description="TIR" evidence="2">
    <location>
        <begin position="1"/>
        <end position="127"/>
    </location>
</feature>
<comment type="caution">
    <text evidence="3">The sequence shown here is derived from an EMBL/GenBank/DDBJ whole genome shotgun (WGS) entry which is preliminary data.</text>
</comment>